<dbReference type="InterPro" id="IPR012919">
    <property type="entry name" value="SUN_dom"/>
</dbReference>
<keyword evidence="3" id="KW-1133">Transmembrane helix</keyword>
<accession>A0A9P6W468</accession>
<dbReference type="Proteomes" id="UP000777482">
    <property type="component" value="Unassembled WGS sequence"/>
</dbReference>
<feature type="compositionally biased region" description="Low complexity" evidence="5">
    <location>
        <begin position="557"/>
        <end position="568"/>
    </location>
</feature>
<keyword evidence="6" id="KW-0732">Signal</keyword>
<dbReference type="InterPro" id="IPR045120">
    <property type="entry name" value="Suco/Slp1-like"/>
</dbReference>
<dbReference type="InterPro" id="IPR008979">
    <property type="entry name" value="Galactose-bd-like_sf"/>
</dbReference>
<feature type="compositionally biased region" description="Pro residues" evidence="5">
    <location>
        <begin position="1043"/>
        <end position="1055"/>
    </location>
</feature>
<feature type="region of interest" description="Disordered" evidence="5">
    <location>
        <begin position="247"/>
        <end position="281"/>
    </location>
</feature>
<dbReference type="PROSITE" id="PS51469">
    <property type="entry name" value="SUN"/>
    <property type="match status" value="1"/>
</dbReference>
<feature type="region of interest" description="Disordered" evidence="5">
    <location>
        <begin position="1114"/>
        <end position="1241"/>
    </location>
</feature>
<feature type="region of interest" description="Disordered" evidence="5">
    <location>
        <begin position="742"/>
        <end position="772"/>
    </location>
</feature>
<dbReference type="GO" id="GO:0005737">
    <property type="term" value="C:cytoplasm"/>
    <property type="evidence" value="ECO:0007669"/>
    <property type="project" value="TreeGrafter"/>
</dbReference>
<feature type="compositionally biased region" description="Polar residues" evidence="5">
    <location>
        <begin position="930"/>
        <end position="953"/>
    </location>
</feature>
<dbReference type="AlphaFoldDB" id="A0A9P6W468"/>
<feature type="region of interest" description="Disordered" evidence="5">
    <location>
        <begin position="993"/>
        <end position="1015"/>
    </location>
</feature>
<name>A0A9P6W468_RHOMI</name>
<evidence type="ECO:0000256" key="3">
    <source>
        <dbReference type="ARBA" id="ARBA00022989"/>
    </source>
</evidence>
<feature type="compositionally biased region" description="Low complexity" evidence="5">
    <location>
        <begin position="606"/>
        <end position="620"/>
    </location>
</feature>
<feature type="compositionally biased region" description="Pro residues" evidence="5">
    <location>
        <begin position="747"/>
        <end position="769"/>
    </location>
</feature>
<evidence type="ECO:0000256" key="4">
    <source>
        <dbReference type="ARBA" id="ARBA00023136"/>
    </source>
</evidence>
<protein>
    <recommendedName>
        <fullName evidence="7">SUN domain-containing protein</fullName>
    </recommendedName>
</protein>
<comment type="subcellular location">
    <subcellularLocation>
        <location evidence="1">Endomembrane system</location>
    </subcellularLocation>
</comment>
<evidence type="ECO:0000256" key="5">
    <source>
        <dbReference type="SAM" id="MobiDB-lite"/>
    </source>
</evidence>
<dbReference type="Gene3D" id="2.60.120.260">
    <property type="entry name" value="Galactose-binding domain-like"/>
    <property type="match status" value="1"/>
</dbReference>
<evidence type="ECO:0000259" key="7">
    <source>
        <dbReference type="PROSITE" id="PS51469"/>
    </source>
</evidence>
<comment type="caution">
    <text evidence="8">The sequence shown here is derived from an EMBL/GenBank/DDBJ whole genome shotgun (WGS) entry which is preliminary data.</text>
</comment>
<feature type="region of interest" description="Disordered" evidence="5">
    <location>
        <begin position="903"/>
        <end position="976"/>
    </location>
</feature>
<proteinExistence type="predicted"/>
<feature type="region of interest" description="Disordered" evidence="5">
    <location>
        <begin position="65"/>
        <end position="135"/>
    </location>
</feature>
<evidence type="ECO:0000313" key="8">
    <source>
        <dbReference type="EMBL" id="KAG0663256.1"/>
    </source>
</evidence>
<feature type="compositionally biased region" description="Low complexity" evidence="5">
    <location>
        <begin position="94"/>
        <end position="111"/>
    </location>
</feature>
<dbReference type="SUPFAM" id="SSF49785">
    <property type="entry name" value="Galactose-binding domain-like"/>
    <property type="match status" value="1"/>
</dbReference>
<keyword evidence="4" id="KW-0472">Membrane</keyword>
<reference evidence="8 9" key="1">
    <citation type="submission" date="2020-11" db="EMBL/GenBank/DDBJ databases">
        <title>Kefir isolates.</title>
        <authorList>
            <person name="Marcisauskas S."/>
            <person name="Kim Y."/>
            <person name="Blasche S."/>
        </authorList>
    </citation>
    <scope>NUCLEOTIDE SEQUENCE [LARGE SCALE GENOMIC DNA]</scope>
    <source>
        <strain evidence="8 9">KR</strain>
    </source>
</reference>
<keyword evidence="2" id="KW-0812">Transmembrane</keyword>
<evidence type="ECO:0000313" key="9">
    <source>
        <dbReference type="Proteomes" id="UP000777482"/>
    </source>
</evidence>
<gene>
    <name evidence="8" type="ORF">C6P46_002846</name>
</gene>
<feature type="compositionally biased region" description="Low complexity" evidence="5">
    <location>
        <begin position="118"/>
        <end position="135"/>
    </location>
</feature>
<dbReference type="GO" id="GO:0016020">
    <property type="term" value="C:membrane"/>
    <property type="evidence" value="ECO:0007669"/>
    <property type="project" value="InterPro"/>
</dbReference>
<feature type="compositionally biased region" description="Polar residues" evidence="5">
    <location>
        <begin position="569"/>
        <end position="597"/>
    </location>
</feature>
<feature type="region of interest" description="Disordered" evidence="5">
    <location>
        <begin position="524"/>
        <end position="650"/>
    </location>
</feature>
<evidence type="ECO:0000256" key="2">
    <source>
        <dbReference type="ARBA" id="ARBA00022692"/>
    </source>
</evidence>
<sequence>MRYGGYRALLLLHALAATARASVVDAAASTTLVSTLDLQDSFHATATAQETVQVYTSAQVKLSEPTPAAAIPSSRDVAEQLDVPSAESKSPSQAAAETTTAPGTAVEPTEATAERIGTPTAASTETPTSAAAVATESTLSATTLSTASPGSSSPEPVATAATVVEEVPLVEIPPAPELLSFQEWRDRYVVQLDSAGAAARRTRKAAQRVRQDAVGAAPLGAHGAMYDGDAADVGSLFVVGDAAASGDGGEAGGGAAGGPRGGSQVRSSTTDGRHSTAAESGLDSAASDLACPLQPLPNVGSGGDDDPLVLLKDRSNYAAFECAAMVHRSSRQSKGASSILVEKKDRYMLTPCSANPIFVDVELCDEIQIDTIVLANFEFFSSTFKHFKASCSVDYPGKPADWHDLGTYRANNARGVQVFKPLRNPHFCRYVRIDFLSHYGSEYYCPVSLLRVYGFTQLDAYRESERKAKALEEALAAADLIDEQEHLDFDSLELEEDELLRPAEADSVGATTILDSSTALYTPLTPLTTTTTPPPSPSGISSSNGGTTSDVSSPLPTSAETALTSTALDQTTSSPTSTQVASGPSRGNSSVPAQSAPSRHPDADPAQSSATSSAVSSSSSNLPTEVSSTTIDASSTSDGSQVSASASQSVLPTQTPLASVGDVSVQASGTSATQASSTKDNAATAKSVVAPAQNQTATASPSSSASISISSVPVSSSGSSSAASVSTSVSRVPAAAETIVPVTSHHPVPPPPPSPPPPPRPPVLQPPQPGESIYGTIMKRLTSLEHNQTIAMYFTEAQSNMLREAFGRVERRLHDIELTRGRQEQNVRQAILDLEKQRIEIDRERLALATQVSMLAQEVRFGKRLTIAQLIGIFALIIFVGFTRGLPTSPFLHLATAAQAERGGLRWRRDRRERDLSVDDEQSPPEGAQMQPTTGPTRKSHRNSPSTSLSRSGPGSVKRKLSLSKPTPRRHYAVGSVYTGGAKSGLLRALDLSKASSRPRTPPMRHSSAPPEEVPAGLATALEAREALRRRGGSSKMSGPSYRFPPPARDAPAPPVRTNSARSDQDDALPTPGLIVPFSTPAAYPSPFPSPGEEADSEREVLLTVAELASPALSSANGFVPSSPGEDDGGYYTYSSNDEFSPARNRAPTSRLVTDGVAGSPGSSPHSPRPPKPHVQIRPATSMGFVREQDGSNGTIARHARTATFDEANMRRGPSPNETTPEPPPEPSALKEGFSHPETQD</sequence>
<dbReference type="GO" id="GO:0012505">
    <property type="term" value="C:endomembrane system"/>
    <property type="evidence" value="ECO:0007669"/>
    <property type="project" value="UniProtKB-SubCell"/>
</dbReference>
<feature type="region of interest" description="Disordered" evidence="5">
    <location>
        <begin position="1028"/>
        <end position="1099"/>
    </location>
</feature>
<feature type="signal peptide" evidence="6">
    <location>
        <begin position="1"/>
        <end position="21"/>
    </location>
</feature>
<dbReference type="OrthoDB" id="266334at2759"/>
<feature type="compositionally biased region" description="Low complexity" evidence="5">
    <location>
        <begin position="696"/>
        <end position="729"/>
    </location>
</feature>
<keyword evidence="9" id="KW-1185">Reference proteome</keyword>
<dbReference type="PANTHER" id="PTHR12953">
    <property type="entry name" value="MEMBRANE PROTEIN CH1 RELATED"/>
    <property type="match status" value="1"/>
</dbReference>
<evidence type="ECO:0000256" key="6">
    <source>
        <dbReference type="SAM" id="SignalP"/>
    </source>
</evidence>
<feature type="compositionally biased region" description="Basic residues" evidence="5">
    <location>
        <begin position="957"/>
        <end position="972"/>
    </location>
</feature>
<dbReference type="GO" id="GO:0034975">
    <property type="term" value="P:protein folding in endoplasmic reticulum"/>
    <property type="evidence" value="ECO:0007669"/>
    <property type="project" value="TreeGrafter"/>
</dbReference>
<dbReference type="EMBL" id="PUHQ01000021">
    <property type="protein sequence ID" value="KAG0663256.1"/>
    <property type="molecule type" value="Genomic_DNA"/>
</dbReference>
<feature type="chain" id="PRO_5040459823" description="SUN domain-containing protein" evidence="6">
    <location>
        <begin position="22"/>
        <end position="1241"/>
    </location>
</feature>
<dbReference type="Pfam" id="PF07738">
    <property type="entry name" value="Sad1_UNC"/>
    <property type="match status" value="1"/>
</dbReference>
<feature type="domain" description="SUN" evidence="7">
    <location>
        <begin position="266"/>
        <end position="457"/>
    </location>
</feature>
<organism evidence="8 9">
    <name type="scientific">Rhodotorula mucilaginosa</name>
    <name type="common">Yeast</name>
    <name type="synonym">Rhodotorula rubra</name>
    <dbReference type="NCBI Taxonomy" id="5537"/>
    <lineage>
        <taxon>Eukaryota</taxon>
        <taxon>Fungi</taxon>
        <taxon>Dikarya</taxon>
        <taxon>Basidiomycota</taxon>
        <taxon>Pucciniomycotina</taxon>
        <taxon>Microbotryomycetes</taxon>
        <taxon>Sporidiobolales</taxon>
        <taxon>Sporidiobolaceae</taxon>
        <taxon>Rhodotorula</taxon>
    </lineage>
</organism>
<feature type="region of interest" description="Disordered" evidence="5">
    <location>
        <begin position="692"/>
        <end position="729"/>
    </location>
</feature>
<feature type="compositionally biased region" description="Gly residues" evidence="5">
    <location>
        <begin position="247"/>
        <end position="261"/>
    </location>
</feature>
<feature type="compositionally biased region" description="Low complexity" evidence="5">
    <location>
        <begin position="538"/>
        <end position="549"/>
    </location>
</feature>
<evidence type="ECO:0000256" key="1">
    <source>
        <dbReference type="ARBA" id="ARBA00004308"/>
    </source>
</evidence>
<dbReference type="PANTHER" id="PTHR12953:SF0">
    <property type="entry name" value="SUN DOMAIN-CONTAINING OSSIFICATION FACTOR"/>
    <property type="match status" value="1"/>
</dbReference>
<feature type="compositionally biased region" description="Low complexity" evidence="5">
    <location>
        <begin position="627"/>
        <end position="650"/>
    </location>
</feature>